<keyword evidence="8 9" id="KW-0472">Membrane</keyword>
<keyword evidence="3 9" id="KW-1003">Cell membrane</keyword>
<comment type="subunit">
    <text evidence="9">Forms a complex with SecF. Part of the essential Sec protein translocation apparatus which comprises SecA, SecYEG and auxiliary proteins SecDF. Other proteins may also be involved.</text>
</comment>
<evidence type="ECO:0000256" key="7">
    <source>
        <dbReference type="ARBA" id="ARBA00023010"/>
    </source>
</evidence>
<keyword evidence="11" id="KW-0175">Coiled coil</keyword>
<keyword evidence="6 9" id="KW-1133">Transmembrane helix</keyword>
<evidence type="ECO:0000256" key="11">
    <source>
        <dbReference type="SAM" id="Coils"/>
    </source>
</evidence>
<feature type="transmembrane region" description="Helical" evidence="9">
    <location>
        <begin position="655"/>
        <end position="674"/>
    </location>
</feature>
<feature type="transmembrane region" description="Helical" evidence="9">
    <location>
        <begin position="1244"/>
        <end position="1262"/>
    </location>
</feature>
<feature type="transmembrane region" description="Helical" evidence="9">
    <location>
        <begin position="602"/>
        <end position="624"/>
    </location>
</feature>
<comment type="similarity">
    <text evidence="9">Belongs to the SecD/SecF family. SecD subfamily.</text>
</comment>
<dbReference type="Gene3D" id="3.30.1360.200">
    <property type="match status" value="1"/>
</dbReference>
<dbReference type="InterPro" id="IPR022813">
    <property type="entry name" value="SecD/SecF_arch_bac"/>
</dbReference>
<feature type="transmembrane region" description="Helical" evidence="9">
    <location>
        <begin position="702"/>
        <end position="721"/>
    </location>
</feature>
<evidence type="ECO:0000313" key="15">
    <source>
        <dbReference type="EMBL" id="MFA9479390.1"/>
    </source>
</evidence>
<dbReference type="NCBIfam" id="TIGR00916">
    <property type="entry name" value="2A0604s01"/>
    <property type="match status" value="1"/>
</dbReference>
<comment type="caution">
    <text evidence="15">The sequence shown here is derived from an EMBL/GenBank/DDBJ whole genome shotgun (WGS) entry which is preliminary data.</text>
</comment>
<comment type="function">
    <text evidence="9">Part of the Sec protein translocase complex. Interacts with the SecYEG preprotein conducting channel. SecDF uses the proton motive force (PMF) to complete protein translocation after the ATP-dependent function of SecA.</text>
</comment>
<feature type="domain" description="SecDF P1 head subdomain" evidence="14">
    <location>
        <begin position="490"/>
        <end position="577"/>
    </location>
</feature>
<dbReference type="InterPro" id="IPR005791">
    <property type="entry name" value="SecD"/>
</dbReference>
<dbReference type="InterPro" id="IPR005665">
    <property type="entry name" value="SecF_bac"/>
</dbReference>
<dbReference type="InterPro" id="IPR048634">
    <property type="entry name" value="SecD_SecF_C"/>
</dbReference>
<comment type="subcellular location">
    <subcellularLocation>
        <location evidence="1 9">Cell membrane</location>
        <topology evidence="1 9">Multi-pass membrane protein</topology>
    </subcellularLocation>
</comment>
<feature type="coiled-coil region" evidence="11">
    <location>
        <begin position="172"/>
        <end position="254"/>
    </location>
</feature>
<gene>
    <name evidence="9 15" type="primary">secD</name>
    <name evidence="10" type="synonym">secF</name>
    <name evidence="15" type="ORF">ACERK3_13955</name>
</gene>
<dbReference type="Gene3D" id="3.30.70.3400">
    <property type="match status" value="1"/>
</dbReference>
<proteinExistence type="inferred from homology"/>
<dbReference type="SUPFAM" id="SSF82866">
    <property type="entry name" value="Multidrug efflux transporter AcrB transmembrane domain"/>
    <property type="match status" value="2"/>
</dbReference>
<dbReference type="HAMAP" id="MF_01463_B">
    <property type="entry name" value="SecD_B"/>
    <property type="match status" value="1"/>
</dbReference>
<evidence type="ECO:0000256" key="4">
    <source>
        <dbReference type="ARBA" id="ARBA00022692"/>
    </source>
</evidence>
<comment type="caution">
    <text evidence="9">Lacks conserved residue(s) required for the propagation of feature annotation.</text>
</comment>
<evidence type="ECO:0000256" key="5">
    <source>
        <dbReference type="ARBA" id="ARBA00022927"/>
    </source>
</evidence>
<evidence type="ECO:0000256" key="2">
    <source>
        <dbReference type="ARBA" id="ARBA00022448"/>
    </source>
</evidence>
<feature type="transmembrane region" description="Helical" evidence="9">
    <location>
        <begin position="6"/>
        <end position="24"/>
    </location>
</feature>
<dbReference type="Proteomes" id="UP001575105">
    <property type="component" value="Unassembled WGS sequence"/>
</dbReference>
<dbReference type="InterPro" id="IPR055344">
    <property type="entry name" value="SecD_SecF_C_bact"/>
</dbReference>
<feature type="transmembrane region" description="Helical" evidence="9">
    <location>
        <begin position="1268"/>
        <end position="1295"/>
    </location>
</feature>
<keyword evidence="7 9" id="KW-0811">Translocation</keyword>
<keyword evidence="2 9" id="KW-0813">Transport</keyword>
<keyword evidence="16" id="KW-1185">Reference proteome</keyword>
<dbReference type="InterPro" id="IPR054384">
    <property type="entry name" value="SecDF_P1_head"/>
</dbReference>
<keyword evidence="5 9" id="KW-0653">Protein transport</keyword>
<evidence type="ECO:0000313" key="16">
    <source>
        <dbReference type="Proteomes" id="UP001575105"/>
    </source>
</evidence>
<evidence type="ECO:0000256" key="1">
    <source>
        <dbReference type="ARBA" id="ARBA00004651"/>
    </source>
</evidence>
<evidence type="ECO:0000259" key="14">
    <source>
        <dbReference type="Pfam" id="PF22599"/>
    </source>
</evidence>
<feature type="region of interest" description="Disordered" evidence="12">
    <location>
        <begin position="1302"/>
        <end position="1322"/>
    </location>
</feature>
<feature type="transmembrane region" description="Helical" evidence="9">
    <location>
        <begin position="1194"/>
        <end position="1215"/>
    </location>
</feature>
<comment type="similarity">
    <text evidence="10">Belongs to the SecD/SecF family. SecF subfamily.</text>
</comment>
<sequence>MTVTDILLLLYFAGLIASMLFCLARGYFTWKPALILFVLSLCTLGMWWPGHYGPDTRLRPGIDLAGGTTLVYDVRVPEEEDASRVIDELIEVLRHRVDPGGVRNLIWRQAAGNRIEIQMAAAPREVSELRQTFQAEQQELLAENLTRQQLDAALRAEGDDRSARFDELARGNQTLRDRLDRLAEANDALVQVTEPYQQAQQRYREAERELAGMSDDADGREDAEAGLRELRSELQQTTRDYLQARRSFEQARERVMATNVDPNELQRALESSTDPRSDREMYRELAQDLQPQGIDRQRFDRLLNASESGQQDLLNEMAGNNAELRQMLEEAIAVRGMSQRDRLIRQLKLRHPDREAQIARVDEVGRSYDQVRGPLDDPNDLKALLRGAGVLEFRIGATRNLVSSSDADRYRQQLQEAGPRAGASEPWRWFAVDEISRFAETRADQDRLAEDPAAFFASYGNGLIGDRYGDQYYILLANTRDRAITRNQPGWELTGARMTSDQQGRPAVGFNLNAVGGDLMGRLTAAHVNEPMAILLDNNVISAPNLMGQIRDRGQITGSFSEAEVNYLLRTLRAGSTAAELSEEPISENTTGPQLGQDNLDAGVRAAIISLIVVGAFILVYYLFAGFVANVALAANMLIILGIMALLQATFTLPGIAGIVLTIGMAVDANVLIFERIREELDRKADLATAVRLGYEKALSTILDANITTLITCIVLGYTATAEVKGFAVTLGVGIVATLFTALFLTRVILEAYLKFGKMKTMHQLPTLVPVIGRVLTPNVDWIGKRFAFFAISGVVIVGGLTLVASRGADLLDIEFRAGTQVSFDLAEDEQLPITEARDRLALYGSVGAAMQDAAERGETLDPATLESDAEREAYRNLQRIKETAEQRRTDAMERGDVVEGPVNYALLSQASVITIGETQRTDQGTLAGGFSIATLVTDARVVSDIVTSAFGDVLDPGLTRSINFASQNVDDINAAPAYPVTSRDLGENIDRPDLTAHDVQDFVGGVAIVLQDLDPTPTVGEIERRINRMRMDPMFEGLGYRVFDVVGIDSVGTDDGGNELFSSAVIIARDADTSYVDTPDAFGDQGGLAATEWQLAREAMQRGTSLASVNNFSSQVSATMQQQAIVAIVLALLAVVAYIWFRFGSIRYGIAAIIALVHDVCIALGILALTGYFHGDVNTLAAWLLIDPFKIDLAIVAAMLTIVGYSLNDTIVVFDRIRENRGRLARETPGIINESINQTISRTVITSGTTLLAVGVLYVFGGAGVHGFAFMVLIGVAIGTYSSIAIAAPVLLLWPGKETKPASKRVEGDRRSAGEPAPTAS</sequence>
<feature type="transmembrane region" description="Helical" evidence="9">
    <location>
        <begin position="727"/>
        <end position="750"/>
    </location>
</feature>
<feature type="transmembrane region" description="Helical" evidence="9">
    <location>
        <begin position="631"/>
        <end position="649"/>
    </location>
</feature>
<dbReference type="PANTHER" id="PTHR30081:SF1">
    <property type="entry name" value="PROTEIN TRANSLOCASE SUBUNIT SECD"/>
    <property type="match status" value="1"/>
</dbReference>
<dbReference type="HAMAP" id="MF_01464_B">
    <property type="entry name" value="SecF_B"/>
    <property type="match status" value="1"/>
</dbReference>
<dbReference type="Pfam" id="PF02355">
    <property type="entry name" value="SecD_SecF_C"/>
    <property type="match status" value="2"/>
</dbReference>
<organism evidence="15 16">
    <name type="scientific">Natronomicrosphaera hydrolytica</name>
    <dbReference type="NCBI Taxonomy" id="3242702"/>
    <lineage>
        <taxon>Bacteria</taxon>
        <taxon>Pseudomonadati</taxon>
        <taxon>Planctomycetota</taxon>
        <taxon>Phycisphaerae</taxon>
        <taxon>Phycisphaerales</taxon>
        <taxon>Phycisphaeraceae</taxon>
        <taxon>Natronomicrosphaera</taxon>
    </lineage>
</organism>
<feature type="transmembrane region" description="Helical" evidence="9">
    <location>
        <begin position="787"/>
        <end position="805"/>
    </location>
</feature>
<evidence type="ECO:0000256" key="8">
    <source>
        <dbReference type="ARBA" id="ARBA00023136"/>
    </source>
</evidence>
<evidence type="ECO:0000256" key="3">
    <source>
        <dbReference type="ARBA" id="ARBA00022475"/>
    </source>
</evidence>
<dbReference type="NCBIfam" id="TIGR00966">
    <property type="entry name" value="transloc_SecF"/>
    <property type="match status" value="1"/>
</dbReference>
<feature type="transmembrane region" description="Helical" evidence="9">
    <location>
        <begin position="1149"/>
        <end position="1174"/>
    </location>
</feature>
<dbReference type="PANTHER" id="PTHR30081">
    <property type="entry name" value="PROTEIN-EXPORT MEMBRANE PROTEIN SEC"/>
    <property type="match status" value="1"/>
</dbReference>
<reference evidence="15 16" key="1">
    <citation type="submission" date="2024-08" db="EMBL/GenBank/DDBJ databases">
        <title>Whole-genome sequencing of halo(alkali)philic microorganisms from hypersaline lakes.</title>
        <authorList>
            <person name="Sorokin D.Y."/>
            <person name="Merkel A.Y."/>
            <person name="Messina E."/>
            <person name="Yakimov M."/>
        </authorList>
    </citation>
    <scope>NUCLEOTIDE SEQUENCE [LARGE SCALE GENOMIC DNA]</scope>
    <source>
        <strain evidence="15 16">AB-hyl4</strain>
    </source>
</reference>
<dbReference type="EMBL" id="JBGUBD010000008">
    <property type="protein sequence ID" value="MFA9479390.1"/>
    <property type="molecule type" value="Genomic_DNA"/>
</dbReference>
<dbReference type="Gene3D" id="1.20.1640.10">
    <property type="entry name" value="Multidrug efflux transporter AcrB transmembrane domain"/>
    <property type="match status" value="2"/>
</dbReference>
<dbReference type="NCBIfam" id="TIGR01129">
    <property type="entry name" value="secD"/>
    <property type="match status" value="1"/>
</dbReference>
<feature type="domain" description="Protein export membrane protein SecD/SecF C-terminal" evidence="13">
    <location>
        <begin position="1104"/>
        <end position="1295"/>
    </location>
</feature>
<comment type="subunit">
    <text evidence="10">Forms a complex with SecD. Part of the essential Sec protein translocation apparatus which comprises SecA, SecYEG and auxiliary proteins SecDF. Other proteins may also be involved.</text>
</comment>
<dbReference type="RefSeq" id="WP_425346310.1">
    <property type="nucleotide sequence ID" value="NZ_JBGUBD010000008.1"/>
</dbReference>
<evidence type="ECO:0000256" key="6">
    <source>
        <dbReference type="ARBA" id="ARBA00022989"/>
    </source>
</evidence>
<name>A0ABV4U724_9BACT</name>
<dbReference type="Pfam" id="PF22599">
    <property type="entry name" value="SecDF_P1_head"/>
    <property type="match status" value="1"/>
</dbReference>
<accession>A0ABV4U724</accession>
<feature type="domain" description="Protein export membrane protein SecD/SecF C-terminal" evidence="13">
    <location>
        <begin position="582"/>
        <end position="753"/>
    </location>
</feature>
<evidence type="ECO:0000256" key="9">
    <source>
        <dbReference type="HAMAP-Rule" id="MF_01463"/>
    </source>
</evidence>
<evidence type="ECO:0000256" key="10">
    <source>
        <dbReference type="HAMAP-Rule" id="MF_01464"/>
    </source>
</evidence>
<feature type="transmembrane region" description="Helical" evidence="9">
    <location>
        <begin position="1125"/>
        <end position="1142"/>
    </location>
</feature>
<evidence type="ECO:0000256" key="12">
    <source>
        <dbReference type="SAM" id="MobiDB-lite"/>
    </source>
</evidence>
<keyword evidence="4 9" id="KW-0812">Transmembrane</keyword>
<evidence type="ECO:0000259" key="13">
    <source>
        <dbReference type="Pfam" id="PF02355"/>
    </source>
</evidence>
<feature type="compositionally biased region" description="Basic and acidic residues" evidence="12">
    <location>
        <begin position="1302"/>
        <end position="1314"/>
    </location>
</feature>
<protein>
    <recommendedName>
        <fullName evidence="9 10">Multifunctional fusion protein</fullName>
    </recommendedName>
    <domain>
        <recommendedName>
            <fullName evidence="9">Protein translocase subunit SecD</fullName>
        </recommendedName>
    </domain>
    <domain>
        <recommendedName>
            <fullName evidence="10">Protein-export membrane protein SecF</fullName>
        </recommendedName>
    </domain>
</protein>
<feature type="coiled-coil region" evidence="11">
    <location>
        <begin position="868"/>
        <end position="895"/>
    </location>
</feature>